<evidence type="ECO:0000313" key="2">
    <source>
        <dbReference type="EMBL" id="KAK3914266.1"/>
    </source>
</evidence>
<feature type="compositionally biased region" description="Low complexity" evidence="1">
    <location>
        <begin position="197"/>
        <end position="238"/>
    </location>
</feature>
<evidence type="ECO:0000313" key="3">
    <source>
        <dbReference type="Proteomes" id="UP001219518"/>
    </source>
</evidence>
<keyword evidence="2" id="KW-0378">Hydrolase</keyword>
<gene>
    <name evidence="2" type="ORF">KUF71_023679</name>
</gene>
<dbReference type="Proteomes" id="UP001219518">
    <property type="component" value="Unassembled WGS sequence"/>
</dbReference>
<feature type="compositionally biased region" description="Pro residues" evidence="1">
    <location>
        <begin position="71"/>
        <end position="83"/>
    </location>
</feature>
<dbReference type="EMBL" id="JAHWGI010000366">
    <property type="protein sequence ID" value="KAK3914266.1"/>
    <property type="molecule type" value="Genomic_DNA"/>
</dbReference>
<reference evidence="2" key="1">
    <citation type="submission" date="2021-07" db="EMBL/GenBank/DDBJ databases">
        <authorList>
            <person name="Catto M.A."/>
            <person name="Jacobson A."/>
            <person name="Kennedy G."/>
            <person name="Labadie P."/>
            <person name="Hunt B.G."/>
            <person name="Srinivasan R."/>
        </authorList>
    </citation>
    <scope>NUCLEOTIDE SEQUENCE</scope>
    <source>
        <strain evidence="2">PL_HMW_Pooled</strain>
        <tissue evidence="2">Head</tissue>
    </source>
</reference>
<comment type="caution">
    <text evidence="2">The sequence shown here is derived from an EMBL/GenBank/DDBJ whole genome shotgun (WGS) entry which is preliminary data.</text>
</comment>
<protein>
    <submittedName>
        <fullName evidence="2">NAD(+) hydrolase sarm1</fullName>
    </submittedName>
</protein>
<proteinExistence type="predicted"/>
<keyword evidence="3" id="KW-1185">Reference proteome</keyword>
<organism evidence="2 3">
    <name type="scientific">Frankliniella fusca</name>
    <dbReference type="NCBI Taxonomy" id="407009"/>
    <lineage>
        <taxon>Eukaryota</taxon>
        <taxon>Metazoa</taxon>
        <taxon>Ecdysozoa</taxon>
        <taxon>Arthropoda</taxon>
        <taxon>Hexapoda</taxon>
        <taxon>Insecta</taxon>
        <taxon>Pterygota</taxon>
        <taxon>Neoptera</taxon>
        <taxon>Paraneoptera</taxon>
        <taxon>Thysanoptera</taxon>
        <taxon>Terebrantia</taxon>
        <taxon>Thripoidea</taxon>
        <taxon>Thripidae</taxon>
        <taxon>Frankliniella</taxon>
    </lineage>
</organism>
<name>A0AAE1H4U6_9NEOP</name>
<sequence length="488" mass="52236">MNTAFETAMSDSLPLESCNRHHTAANIGPLQEAGGPPLGYLRLGQDRIREVPLSCSGGAGAGAASGRVWSPPEPPEPPEPPLVHRPLCHDRLARPRPRPPHSMPHQDRFRMRVNFPFQNSTEAREAFMKTVSSSHGDRSGSGCPFYSDGENLEIFRALEGGGGGKPRYLGPCASEMSDFPGEVVENGDMSAVMENLTQKSAKQQQQQISTSATASTSSSSSRISTSTSSSQRVHVTSSEMKASSMKSDLSELKSSISEMKNLSTLSNMAAFNSRLRSSLEELDRDDVPPVDGEPLVTFPDPDTPPPMNGTVSLVSPPLSIASSRSPPLVGTPVLGANGLALTTAAATSMSSSAETSVKFEQKRVSSASKTKVVTEGFTAEQQAAHAAEHKSMTAGEVSYQEATGVQSLRQRLEMEGLAAEKTVAMKQLVPCSDCSEDEDGPCCRTCRRRGDSLCLSMRFSRFLVIIRHGLDPFARHALPSVSLMRAQA</sequence>
<feature type="region of interest" description="Disordered" evidence="1">
    <location>
        <begin position="196"/>
        <end position="246"/>
    </location>
</feature>
<dbReference type="GO" id="GO:0016787">
    <property type="term" value="F:hydrolase activity"/>
    <property type="evidence" value="ECO:0007669"/>
    <property type="project" value="UniProtKB-KW"/>
</dbReference>
<accession>A0AAE1H4U6</accession>
<dbReference type="AlphaFoldDB" id="A0AAE1H4U6"/>
<reference evidence="2" key="2">
    <citation type="journal article" date="2023" name="BMC Genomics">
        <title>Pest status, molecular evolution, and epigenetic factors derived from the genome assembly of Frankliniella fusca, a thysanopteran phytovirus vector.</title>
        <authorList>
            <person name="Catto M.A."/>
            <person name="Labadie P.E."/>
            <person name="Jacobson A.L."/>
            <person name="Kennedy G.G."/>
            <person name="Srinivasan R."/>
            <person name="Hunt B.G."/>
        </authorList>
    </citation>
    <scope>NUCLEOTIDE SEQUENCE</scope>
    <source>
        <strain evidence="2">PL_HMW_Pooled</strain>
    </source>
</reference>
<feature type="region of interest" description="Disordered" evidence="1">
    <location>
        <begin position="54"/>
        <end position="86"/>
    </location>
</feature>
<evidence type="ECO:0000256" key="1">
    <source>
        <dbReference type="SAM" id="MobiDB-lite"/>
    </source>
</evidence>